<sequence length="131" mass="14220">MTRSASSFPIMAANAVRVRAHSVTLPVHGALHCDDASEDSSREGGQQCRVEPGTRSSYRRSRSVHHWDSTRLGSAFLLEPLPSRRRSKERGEVVAMTECSDMPPCLPSVLPSMPGPGHLAAVQPPVHNQQA</sequence>
<dbReference type="Proteomes" id="UP000076727">
    <property type="component" value="Unassembled WGS sequence"/>
</dbReference>
<evidence type="ECO:0000256" key="1">
    <source>
        <dbReference type="SAM" id="MobiDB-lite"/>
    </source>
</evidence>
<accession>A0A165RK18</accession>
<reference evidence="2 3" key="1">
    <citation type="journal article" date="2016" name="Mol. Biol. Evol.">
        <title>Comparative Genomics of Early-Diverging Mushroom-Forming Fungi Provides Insights into the Origins of Lignocellulose Decay Capabilities.</title>
        <authorList>
            <person name="Nagy L.G."/>
            <person name="Riley R."/>
            <person name="Tritt A."/>
            <person name="Adam C."/>
            <person name="Daum C."/>
            <person name="Floudas D."/>
            <person name="Sun H."/>
            <person name="Yadav J.S."/>
            <person name="Pangilinan J."/>
            <person name="Larsson K.H."/>
            <person name="Matsuura K."/>
            <person name="Barry K."/>
            <person name="Labutti K."/>
            <person name="Kuo R."/>
            <person name="Ohm R.A."/>
            <person name="Bhattacharya S.S."/>
            <person name="Shirouzu T."/>
            <person name="Yoshinaga Y."/>
            <person name="Martin F.M."/>
            <person name="Grigoriev I.V."/>
            <person name="Hibbett D.S."/>
        </authorList>
    </citation>
    <scope>NUCLEOTIDE SEQUENCE [LARGE SCALE GENOMIC DNA]</scope>
    <source>
        <strain evidence="2 3">L-15889</strain>
    </source>
</reference>
<proteinExistence type="predicted"/>
<dbReference type="EMBL" id="KV429049">
    <property type="protein sequence ID" value="KZT70853.1"/>
    <property type="molecule type" value="Genomic_DNA"/>
</dbReference>
<evidence type="ECO:0000313" key="3">
    <source>
        <dbReference type="Proteomes" id="UP000076727"/>
    </source>
</evidence>
<gene>
    <name evidence="2" type="ORF">DAEQUDRAFT_169979</name>
</gene>
<dbReference type="AlphaFoldDB" id="A0A165RK18"/>
<name>A0A165RK18_9APHY</name>
<organism evidence="2 3">
    <name type="scientific">Daedalea quercina L-15889</name>
    <dbReference type="NCBI Taxonomy" id="1314783"/>
    <lineage>
        <taxon>Eukaryota</taxon>
        <taxon>Fungi</taxon>
        <taxon>Dikarya</taxon>
        <taxon>Basidiomycota</taxon>
        <taxon>Agaricomycotina</taxon>
        <taxon>Agaricomycetes</taxon>
        <taxon>Polyporales</taxon>
        <taxon>Fomitopsis</taxon>
    </lineage>
</organism>
<feature type="region of interest" description="Disordered" evidence="1">
    <location>
        <begin position="35"/>
        <end position="64"/>
    </location>
</feature>
<evidence type="ECO:0000313" key="2">
    <source>
        <dbReference type="EMBL" id="KZT70853.1"/>
    </source>
</evidence>
<keyword evidence="3" id="KW-1185">Reference proteome</keyword>
<protein>
    <submittedName>
        <fullName evidence="2">Uncharacterized protein</fullName>
    </submittedName>
</protein>